<proteinExistence type="predicted"/>
<reference evidence="1 2" key="1">
    <citation type="journal article" date="2021" name="Hortic Res">
        <title>High-quality reference genome and annotation aids understanding of berry development for evergreen blueberry (Vaccinium darrowii).</title>
        <authorList>
            <person name="Yu J."/>
            <person name="Hulse-Kemp A.M."/>
            <person name="Babiker E."/>
            <person name="Staton M."/>
        </authorList>
    </citation>
    <scope>NUCLEOTIDE SEQUENCE [LARGE SCALE GENOMIC DNA]</scope>
    <source>
        <strain evidence="2">cv. NJ 8807/NJ 8810</strain>
        <tissue evidence="1">Young leaf</tissue>
    </source>
</reference>
<dbReference type="Proteomes" id="UP000828048">
    <property type="component" value="Chromosome 2"/>
</dbReference>
<evidence type="ECO:0000313" key="2">
    <source>
        <dbReference type="Proteomes" id="UP000828048"/>
    </source>
</evidence>
<sequence>MKADEMFLLCILLRSSSAVNVQAVIDLGCSLCSTYICHTLIINYGLITADQIKISSMVIQIPFIRCAFEAHMVQPWYITPASTQTSFHNSLCSLRFVQNLFADQPAGKFYARFKILGDDLYHCANPCYRKLYGIFEATSHGHMQINAEAWTGDGVEYTSYPAQLWRLDFSLLPMLFVQPRLQSQMTYLDMGCQVPNPRIITACLEEPENILKAGEVEKNLDNSVDVNYYAQLIYEIEGFEKIENLQSLNDDEICGKWVEILLGHKNAATVSQETSVAKLQYKSLKLTVC</sequence>
<organism evidence="1 2">
    <name type="scientific">Vaccinium darrowii</name>
    <dbReference type="NCBI Taxonomy" id="229202"/>
    <lineage>
        <taxon>Eukaryota</taxon>
        <taxon>Viridiplantae</taxon>
        <taxon>Streptophyta</taxon>
        <taxon>Embryophyta</taxon>
        <taxon>Tracheophyta</taxon>
        <taxon>Spermatophyta</taxon>
        <taxon>Magnoliopsida</taxon>
        <taxon>eudicotyledons</taxon>
        <taxon>Gunneridae</taxon>
        <taxon>Pentapetalae</taxon>
        <taxon>asterids</taxon>
        <taxon>Ericales</taxon>
        <taxon>Ericaceae</taxon>
        <taxon>Vaccinioideae</taxon>
        <taxon>Vaccinieae</taxon>
        <taxon>Vaccinium</taxon>
    </lineage>
</organism>
<protein>
    <submittedName>
        <fullName evidence="1">Uncharacterized protein</fullName>
    </submittedName>
</protein>
<accession>A0ACB7WZX4</accession>
<name>A0ACB7WZX4_9ERIC</name>
<comment type="caution">
    <text evidence="1">The sequence shown here is derived from an EMBL/GenBank/DDBJ whole genome shotgun (WGS) entry which is preliminary data.</text>
</comment>
<dbReference type="EMBL" id="CM037152">
    <property type="protein sequence ID" value="KAH7833973.1"/>
    <property type="molecule type" value="Genomic_DNA"/>
</dbReference>
<keyword evidence="2" id="KW-1185">Reference proteome</keyword>
<evidence type="ECO:0000313" key="1">
    <source>
        <dbReference type="EMBL" id="KAH7833973.1"/>
    </source>
</evidence>
<gene>
    <name evidence="1" type="ORF">Vadar_011554</name>
</gene>